<dbReference type="PROSITE" id="PS51212">
    <property type="entry name" value="WSC"/>
    <property type="match status" value="2"/>
</dbReference>
<reference evidence="4 5" key="1">
    <citation type="journal article" date="2024" name="J Genomics">
        <title>Draft genome sequencing and assembly of Favolaschia claudopus CIRM-BRFM 2984 isolated from oak limbs.</title>
        <authorList>
            <person name="Navarro D."/>
            <person name="Drula E."/>
            <person name="Chaduli D."/>
            <person name="Cazenave R."/>
            <person name="Ahrendt S."/>
            <person name="Wang J."/>
            <person name="Lipzen A."/>
            <person name="Daum C."/>
            <person name="Barry K."/>
            <person name="Grigoriev I.V."/>
            <person name="Favel A."/>
            <person name="Rosso M.N."/>
            <person name="Martin F."/>
        </authorList>
    </citation>
    <scope>NUCLEOTIDE SEQUENCE [LARGE SCALE GENOMIC DNA]</scope>
    <source>
        <strain evidence="4 5">CIRM-BRFM 2984</strain>
    </source>
</reference>
<dbReference type="AlphaFoldDB" id="A0AAW0D8T6"/>
<comment type="caution">
    <text evidence="4">The sequence shown here is derived from an EMBL/GenBank/DDBJ whole genome shotgun (WGS) entry which is preliminary data.</text>
</comment>
<gene>
    <name evidence="4" type="ORF">R3P38DRAFT_2505653</name>
</gene>
<evidence type="ECO:0000256" key="2">
    <source>
        <dbReference type="SAM" id="MobiDB-lite"/>
    </source>
</evidence>
<dbReference type="PANTHER" id="PTHR45964:SF5">
    <property type="entry name" value="WSCD FAMILY MEMBER CG9164"/>
    <property type="match status" value="1"/>
</dbReference>
<dbReference type="PANTHER" id="PTHR45964">
    <property type="entry name" value="WSCD FAMILY MEMBER CG9164"/>
    <property type="match status" value="1"/>
</dbReference>
<proteinExistence type="predicted"/>
<dbReference type="Pfam" id="PF01822">
    <property type="entry name" value="WSC"/>
    <property type="match status" value="2"/>
</dbReference>
<feature type="non-terminal residue" evidence="4">
    <location>
        <position position="1"/>
    </location>
</feature>
<organism evidence="4 5">
    <name type="scientific">Favolaschia claudopus</name>
    <dbReference type="NCBI Taxonomy" id="2862362"/>
    <lineage>
        <taxon>Eukaryota</taxon>
        <taxon>Fungi</taxon>
        <taxon>Dikarya</taxon>
        <taxon>Basidiomycota</taxon>
        <taxon>Agaricomycotina</taxon>
        <taxon>Agaricomycetes</taxon>
        <taxon>Agaricomycetidae</taxon>
        <taxon>Agaricales</taxon>
        <taxon>Marasmiineae</taxon>
        <taxon>Mycenaceae</taxon>
        <taxon>Favolaschia</taxon>
    </lineage>
</organism>
<evidence type="ECO:0000313" key="5">
    <source>
        <dbReference type="Proteomes" id="UP001362999"/>
    </source>
</evidence>
<dbReference type="Proteomes" id="UP001362999">
    <property type="component" value="Unassembled WGS sequence"/>
</dbReference>
<keyword evidence="5" id="KW-1185">Reference proteome</keyword>
<accession>A0AAW0D8T6</accession>
<feature type="region of interest" description="Disordered" evidence="2">
    <location>
        <begin position="1"/>
        <end position="24"/>
    </location>
</feature>
<protein>
    <recommendedName>
        <fullName evidence="3">WSC domain-containing protein</fullName>
    </recommendedName>
</protein>
<dbReference type="EMBL" id="JAWWNJ010000009">
    <property type="protein sequence ID" value="KAK7048760.1"/>
    <property type="molecule type" value="Genomic_DNA"/>
</dbReference>
<keyword evidence="1" id="KW-0677">Repeat</keyword>
<evidence type="ECO:0000313" key="4">
    <source>
        <dbReference type="EMBL" id="KAK7048760.1"/>
    </source>
</evidence>
<dbReference type="SMART" id="SM00321">
    <property type="entry name" value="WSC"/>
    <property type="match status" value="2"/>
</dbReference>
<name>A0AAW0D8T6_9AGAR</name>
<evidence type="ECO:0000256" key="1">
    <source>
        <dbReference type="ARBA" id="ARBA00022737"/>
    </source>
</evidence>
<sequence>STTSTTTTTTTSTTTTPASTPTTTSVAGVSWTYLGCYPDPGSPRTLNNGIHTSTNTNTVATCCQSSCAAARYQYAGTEYGICGMFCWCASSITNGASQAASGDCDMCCSGGGGDKCGGGHRRLSPYKVSAVITEPPQTWNYLGCYQALILSRTLNNGMNFASSSLTIQGCQSACAGYTCAGVDWCSNTLKSGVSQASSGECNMACTGANAQMCGGGNRIGIYKVATTSTKRRWWSTPEIGA</sequence>
<dbReference type="InterPro" id="IPR002889">
    <property type="entry name" value="WSC_carb-bd"/>
</dbReference>
<feature type="domain" description="WSC" evidence="3">
    <location>
        <begin position="138"/>
        <end position="225"/>
    </location>
</feature>
<dbReference type="InterPro" id="IPR051589">
    <property type="entry name" value="Sialate-O-sulfotransferase"/>
</dbReference>
<feature type="domain" description="WSC" evidence="3">
    <location>
        <begin position="30"/>
        <end position="129"/>
    </location>
</feature>
<evidence type="ECO:0000259" key="3">
    <source>
        <dbReference type="PROSITE" id="PS51212"/>
    </source>
</evidence>